<dbReference type="AlphaFoldDB" id="A0AAD6RZF2"/>
<dbReference type="Gene3D" id="2.40.70.10">
    <property type="entry name" value="Acid Proteases"/>
    <property type="match status" value="1"/>
</dbReference>
<dbReference type="Proteomes" id="UP001218188">
    <property type="component" value="Unassembled WGS sequence"/>
</dbReference>
<dbReference type="InterPro" id="IPR021109">
    <property type="entry name" value="Peptidase_aspartic_dom_sf"/>
</dbReference>
<name>A0AAD6RZF2_9AGAR</name>
<comment type="caution">
    <text evidence="1">The sequence shown here is derived from an EMBL/GenBank/DDBJ whole genome shotgun (WGS) entry which is preliminary data.</text>
</comment>
<proteinExistence type="predicted"/>
<keyword evidence="2" id="KW-1185">Reference proteome</keyword>
<evidence type="ECO:0000313" key="1">
    <source>
        <dbReference type="EMBL" id="KAJ7018379.1"/>
    </source>
</evidence>
<feature type="non-terminal residue" evidence="1">
    <location>
        <position position="129"/>
    </location>
</feature>
<accession>A0AAD6RZF2</accession>
<dbReference type="EMBL" id="JARJCM010000343">
    <property type="protein sequence ID" value="KAJ7018379.1"/>
    <property type="molecule type" value="Genomic_DNA"/>
</dbReference>
<reference evidence="1" key="1">
    <citation type="submission" date="2023-03" db="EMBL/GenBank/DDBJ databases">
        <title>Massive genome expansion in bonnet fungi (Mycena s.s.) driven by repeated elements and novel gene families across ecological guilds.</title>
        <authorList>
            <consortium name="Lawrence Berkeley National Laboratory"/>
            <person name="Harder C.B."/>
            <person name="Miyauchi S."/>
            <person name="Viragh M."/>
            <person name="Kuo A."/>
            <person name="Thoen E."/>
            <person name="Andreopoulos B."/>
            <person name="Lu D."/>
            <person name="Skrede I."/>
            <person name="Drula E."/>
            <person name="Henrissat B."/>
            <person name="Morin E."/>
            <person name="Kohler A."/>
            <person name="Barry K."/>
            <person name="LaButti K."/>
            <person name="Morin E."/>
            <person name="Salamov A."/>
            <person name="Lipzen A."/>
            <person name="Mereny Z."/>
            <person name="Hegedus B."/>
            <person name="Baldrian P."/>
            <person name="Stursova M."/>
            <person name="Weitz H."/>
            <person name="Taylor A."/>
            <person name="Grigoriev I.V."/>
            <person name="Nagy L.G."/>
            <person name="Martin F."/>
            <person name="Kauserud H."/>
        </authorList>
    </citation>
    <scope>NUCLEOTIDE SEQUENCE</scope>
    <source>
        <strain evidence="1">CBHHK200</strain>
    </source>
</reference>
<evidence type="ECO:0000313" key="2">
    <source>
        <dbReference type="Proteomes" id="UP001218188"/>
    </source>
</evidence>
<organism evidence="1 2">
    <name type="scientific">Mycena alexandri</name>
    <dbReference type="NCBI Taxonomy" id="1745969"/>
    <lineage>
        <taxon>Eukaryota</taxon>
        <taxon>Fungi</taxon>
        <taxon>Dikarya</taxon>
        <taxon>Basidiomycota</taxon>
        <taxon>Agaricomycotina</taxon>
        <taxon>Agaricomycetes</taxon>
        <taxon>Agaricomycetidae</taxon>
        <taxon>Agaricales</taxon>
        <taxon>Marasmiineae</taxon>
        <taxon>Mycenaceae</taxon>
        <taxon>Mycena</taxon>
    </lineage>
</organism>
<protein>
    <recommendedName>
        <fullName evidence="3">Aspartyl protease</fullName>
    </recommendedName>
</protein>
<gene>
    <name evidence="1" type="ORF">C8F04DRAFT_895139</name>
</gene>
<evidence type="ECO:0008006" key="3">
    <source>
        <dbReference type="Google" id="ProtNLM"/>
    </source>
</evidence>
<feature type="non-terminal residue" evidence="1">
    <location>
        <position position="1"/>
    </location>
</feature>
<sequence>SSPFMHWVTLLGPQGEKVRVFALFDTGAAIGVVDVKVFERVKARLGKMSAPTKRLRMADGTLVWSLAHWDGMLEVEGVRAIGSFEVFDSKGSWDMLLGKPLQAALGVVHDMKRDVVTLEAGGRTATLEN</sequence>
<dbReference type="SUPFAM" id="SSF50630">
    <property type="entry name" value="Acid proteases"/>
    <property type="match status" value="1"/>
</dbReference>